<dbReference type="EMBL" id="LAZR01028795">
    <property type="protein sequence ID" value="KKL61518.1"/>
    <property type="molecule type" value="Genomic_DNA"/>
</dbReference>
<gene>
    <name evidence="2" type="ORF">LCGC14_2194550</name>
</gene>
<feature type="region of interest" description="Disordered" evidence="1">
    <location>
        <begin position="26"/>
        <end position="60"/>
    </location>
</feature>
<protein>
    <submittedName>
        <fullName evidence="2">Uncharacterized protein</fullName>
    </submittedName>
</protein>
<organism evidence="2">
    <name type="scientific">marine sediment metagenome</name>
    <dbReference type="NCBI Taxonomy" id="412755"/>
    <lineage>
        <taxon>unclassified sequences</taxon>
        <taxon>metagenomes</taxon>
        <taxon>ecological metagenomes</taxon>
    </lineage>
</organism>
<proteinExistence type="predicted"/>
<accession>A0A0F9DIK1</accession>
<comment type="caution">
    <text evidence="2">The sequence shown here is derived from an EMBL/GenBank/DDBJ whole genome shotgun (WGS) entry which is preliminary data.</text>
</comment>
<reference evidence="2" key="1">
    <citation type="journal article" date="2015" name="Nature">
        <title>Complex archaea that bridge the gap between prokaryotes and eukaryotes.</title>
        <authorList>
            <person name="Spang A."/>
            <person name="Saw J.H."/>
            <person name="Jorgensen S.L."/>
            <person name="Zaremba-Niedzwiedzka K."/>
            <person name="Martijn J."/>
            <person name="Lind A.E."/>
            <person name="van Eijk R."/>
            <person name="Schleper C."/>
            <person name="Guy L."/>
            <person name="Ettema T.J."/>
        </authorList>
    </citation>
    <scope>NUCLEOTIDE SEQUENCE</scope>
</reference>
<dbReference type="AlphaFoldDB" id="A0A0F9DIK1"/>
<name>A0A0F9DIK1_9ZZZZ</name>
<feature type="non-terminal residue" evidence="2">
    <location>
        <position position="1"/>
    </location>
</feature>
<evidence type="ECO:0000256" key="1">
    <source>
        <dbReference type="SAM" id="MobiDB-lite"/>
    </source>
</evidence>
<evidence type="ECO:0000313" key="2">
    <source>
        <dbReference type="EMBL" id="KKL61518.1"/>
    </source>
</evidence>
<feature type="compositionally biased region" description="Basic residues" evidence="1">
    <location>
        <begin position="45"/>
        <end position="60"/>
    </location>
</feature>
<sequence length="84" mass="9406">AKHIAIPNAKRLASAIGEAQFDKGEAARQKKASKKKYGTVEAATKTRHAKKAYRVAQQKRKTLTKLTKARDKKDVRRTFGLRDA</sequence>